<evidence type="ECO:0000313" key="4">
    <source>
        <dbReference type="EMBL" id="KAL1249723.1"/>
    </source>
</evidence>
<feature type="domain" description="DDE Tnp4" evidence="3">
    <location>
        <begin position="5"/>
        <end position="87"/>
    </location>
</feature>
<evidence type="ECO:0000256" key="1">
    <source>
        <dbReference type="ARBA" id="ARBA00001968"/>
    </source>
</evidence>
<comment type="caution">
    <text evidence="4">The sequence shown here is derived from an EMBL/GenBank/DDBJ whole genome shotgun (WGS) entry which is preliminary data.</text>
</comment>
<accession>A0ABR3LDX8</accession>
<evidence type="ECO:0000259" key="3">
    <source>
        <dbReference type="Pfam" id="PF13359"/>
    </source>
</evidence>
<organism evidence="4 5">
    <name type="scientific">Cirrhinus molitorella</name>
    <name type="common">mud carp</name>
    <dbReference type="NCBI Taxonomy" id="172907"/>
    <lineage>
        <taxon>Eukaryota</taxon>
        <taxon>Metazoa</taxon>
        <taxon>Chordata</taxon>
        <taxon>Craniata</taxon>
        <taxon>Vertebrata</taxon>
        <taxon>Euteleostomi</taxon>
        <taxon>Actinopterygii</taxon>
        <taxon>Neopterygii</taxon>
        <taxon>Teleostei</taxon>
        <taxon>Ostariophysi</taxon>
        <taxon>Cypriniformes</taxon>
        <taxon>Cyprinidae</taxon>
        <taxon>Labeoninae</taxon>
        <taxon>Labeonini</taxon>
        <taxon>Cirrhinus</taxon>
    </lineage>
</organism>
<gene>
    <name evidence="4" type="ORF">QQF64_020728</name>
</gene>
<sequence>MAHQGVTFVSSLYEGAISDREIPKQSSIVSFLKPTMAIMVDKGFLVEDCVPCKVYIPTFLSKRAPLSGPEVRKTQSIARMRVEQFIQKDEGAQDK</sequence>
<name>A0ABR3LDX8_9TELE</name>
<keyword evidence="2" id="KW-0479">Metal-binding</keyword>
<dbReference type="Proteomes" id="UP001558613">
    <property type="component" value="Unassembled WGS sequence"/>
</dbReference>
<keyword evidence="5" id="KW-1185">Reference proteome</keyword>
<evidence type="ECO:0000256" key="2">
    <source>
        <dbReference type="ARBA" id="ARBA00022723"/>
    </source>
</evidence>
<dbReference type="PANTHER" id="PTHR23080">
    <property type="entry name" value="THAP DOMAIN PROTEIN"/>
    <property type="match status" value="1"/>
</dbReference>
<protein>
    <recommendedName>
        <fullName evidence="3">DDE Tnp4 domain-containing protein</fullName>
    </recommendedName>
</protein>
<dbReference type="Pfam" id="PF13359">
    <property type="entry name" value="DDE_Tnp_4"/>
    <property type="match status" value="1"/>
</dbReference>
<proteinExistence type="predicted"/>
<dbReference type="InterPro" id="IPR027806">
    <property type="entry name" value="HARBI1_dom"/>
</dbReference>
<dbReference type="PANTHER" id="PTHR23080:SF133">
    <property type="entry name" value="SI:CH211-262I1.5-RELATED"/>
    <property type="match status" value="1"/>
</dbReference>
<evidence type="ECO:0000313" key="5">
    <source>
        <dbReference type="Proteomes" id="UP001558613"/>
    </source>
</evidence>
<comment type="cofactor">
    <cofactor evidence="1">
        <name>a divalent metal cation</name>
        <dbReference type="ChEBI" id="CHEBI:60240"/>
    </cofactor>
</comment>
<dbReference type="EMBL" id="JAYMGO010000023">
    <property type="protein sequence ID" value="KAL1249723.1"/>
    <property type="molecule type" value="Genomic_DNA"/>
</dbReference>
<reference evidence="4 5" key="1">
    <citation type="submission" date="2023-09" db="EMBL/GenBank/DDBJ databases">
        <authorList>
            <person name="Wang M."/>
        </authorList>
    </citation>
    <scope>NUCLEOTIDE SEQUENCE [LARGE SCALE GENOMIC DNA]</scope>
    <source>
        <strain evidence="4">GT-2023</strain>
        <tissue evidence="4">Liver</tissue>
    </source>
</reference>